<dbReference type="AlphaFoldDB" id="A0A078GMR4"/>
<dbReference type="PaxDb" id="3708-A0A078GMR4"/>
<evidence type="ECO:0000313" key="1">
    <source>
        <dbReference type="EMBL" id="CDY26492.1"/>
    </source>
</evidence>
<keyword evidence="2" id="KW-1185">Reference proteome</keyword>
<protein>
    <submittedName>
        <fullName evidence="1">BnaC09g41760D protein</fullName>
    </submittedName>
</protein>
<name>A0A078GMR4_BRANA</name>
<gene>
    <name evidence="1" type="primary">BnaC09g41760D</name>
    <name evidence="1" type="ORF">GSBRNA2T00035306001</name>
</gene>
<organism evidence="1 2">
    <name type="scientific">Brassica napus</name>
    <name type="common">Rape</name>
    <dbReference type="NCBI Taxonomy" id="3708"/>
    <lineage>
        <taxon>Eukaryota</taxon>
        <taxon>Viridiplantae</taxon>
        <taxon>Streptophyta</taxon>
        <taxon>Embryophyta</taxon>
        <taxon>Tracheophyta</taxon>
        <taxon>Spermatophyta</taxon>
        <taxon>Magnoliopsida</taxon>
        <taxon>eudicotyledons</taxon>
        <taxon>Gunneridae</taxon>
        <taxon>Pentapetalae</taxon>
        <taxon>rosids</taxon>
        <taxon>malvids</taxon>
        <taxon>Brassicales</taxon>
        <taxon>Brassicaceae</taxon>
        <taxon>Brassiceae</taxon>
        <taxon>Brassica</taxon>
    </lineage>
</organism>
<evidence type="ECO:0000313" key="2">
    <source>
        <dbReference type="Proteomes" id="UP000028999"/>
    </source>
</evidence>
<accession>A0A078GMR4</accession>
<proteinExistence type="predicted"/>
<reference evidence="1 2" key="1">
    <citation type="journal article" date="2014" name="Science">
        <title>Plant genetics. Early allopolyploid evolution in the post-Neolithic Brassica napus oilseed genome.</title>
        <authorList>
            <person name="Chalhoub B."/>
            <person name="Denoeud F."/>
            <person name="Liu S."/>
            <person name="Parkin I.A."/>
            <person name="Tang H."/>
            <person name="Wang X."/>
            <person name="Chiquet J."/>
            <person name="Belcram H."/>
            <person name="Tong C."/>
            <person name="Samans B."/>
            <person name="Correa M."/>
            <person name="Da Silva C."/>
            <person name="Just J."/>
            <person name="Falentin C."/>
            <person name="Koh C.S."/>
            <person name="Le Clainche I."/>
            <person name="Bernard M."/>
            <person name="Bento P."/>
            <person name="Noel B."/>
            <person name="Labadie K."/>
            <person name="Alberti A."/>
            <person name="Charles M."/>
            <person name="Arnaud D."/>
            <person name="Guo H."/>
            <person name="Daviaud C."/>
            <person name="Alamery S."/>
            <person name="Jabbari K."/>
            <person name="Zhao M."/>
            <person name="Edger P.P."/>
            <person name="Chelaifa H."/>
            <person name="Tack D."/>
            <person name="Lassalle G."/>
            <person name="Mestiri I."/>
            <person name="Schnel N."/>
            <person name="Le Paslier M.C."/>
            <person name="Fan G."/>
            <person name="Renault V."/>
            <person name="Bayer P.E."/>
            <person name="Golicz A.A."/>
            <person name="Manoli S."/>
            <person name="Lee T.H."/>
            <person name="Thi V.H."/>
            <person name="Chalabi S."/>
            <person name="Hu Q."/>
            <person name="Fan C."/>
            <person name="Tollenaere R."/>
            <person name="Lu Y."/>
            <person name="Battail C."/>
            <person name="Shen J."/>
            <person name="Sidebottom C.H."/>
            <person name="Wang X."/>
            <person name="Canaguier A."/>
            <person name="Chauveau A."/>
            <person name="Berard A."/>
            <person name="Deniot G."/>
            <person name="Guan M."/>
            <person name="Liu Z."/>
            <person name="Sun F."/>
            <person name="Lim Y.P."/>
            <person name="Lyons E."/>
            <person name="Town C.D."/>
            <person name="Bancroft I."/>
            <person name="Wang X."/>
            <person name="Meng J."/>
            <person name="Ma J."/>
            <person name="Pires J.C."/>
            <person name="King G.J."/>
            <person name="Brunel D."/>
            <person name="Delourme R."/>
            <person name="Renard M."/>
            <person name="Aury J.M."/>
            <person name="Adams K.L."/>
            <person name="Batley J."/>
            <person name="Snowdon R.J."/>
            <person name="Tost J."/>
            <person name="Edwards D."/>
            <person name="Zhou Y."/>
            <person name="Hua W."/>
            <person name="Sharpe A.G."/>
            <person name="Paterson A.H."/>
            <person name="Guan C."/>
            <person name="Wincker P."/>
        </authorList>
    </citation>
    <scope>NUCLEOTIDE SEQUENCE [LARGE SCALE GENOMIC DNA]</scope>
    <source>
        <strain evidence="2">cv. Darmor-bzh</strain>
    </source>
</reference>
<dbReference type="Proteomes" id="UP000028999">
    <property type="component" value="Unassembled WGS sequence"/>
</dbReference>
<sequence length="17" mass="1976">MGCTSSLHYRLQRASYC</sequence>
<dbReference type="EMBL" id="LK032190">
    <property type="protein sequence ID" value="CDY26492.1"/>
    <property type="molecule type" value="Genomic_DNA"/>
</dbReference>